<dbReference type="SUPFAM" id="SSF53335">
    <property type="entry name" value="S-adenosyl-L-methionine-dependent methyltransferases"/>
    <property type="match status" value="1"/>
</dbReference>
<evidence type="ECO:0000313" key="2">
    <source>
        <dbReference type="EMBL" id="VAW04278.1"/>
    </source>
</evidence>
<accession>A0A3B0SG49</accession>
<dbReference type="Pfam" id="PF08241">
    <property type="entry name" value="Methyltransf_11"/>
    <property type="match status" value="1"/>
</dbReference>
<organism evidence="2">
    <name type="scientific">hydrothermal vent metagenome</name>
    <dbReference type="NCBI Taxonomy" id="652676"/>
    <lineage>
        <taxon>unclassified sequences</taxon>
        <taxon>metagenomes</taxon>
        <taxon>ecological metagenomes</taxon>
    </lineage>
</organism>
<keyword evidence="2" id="KW-0489">Methyltransferase</keyword>
<feature type="domain" description="Methyltransferase type 11" evidence="1">
    <location>
        <begin position="49"/>
        <end position="140"/>
    </location>
</feature>
<dbReference type="InterPro" id="IPR029063">
    <property type="entry name" value="SAM-dependent_MTases_sf"/>
</dbReference>
<evidence type="ECO:0000259" key="1">
    <source>
        <dbReference type="Pfam" id="PF08241"/>
    </source>
</evidence>
<gene>
    <name evidence="2" type="ORF">MNBD_ALPHA04-653</name>
</gene>
<dbReference type="PANTHER" id="PTHR43861:SF1">
    <property type="entry name" value="TRANS-ACONITATE 2-METHYLTRANSFERASE"/>
    <property type="match status" value="1"/>
</dbReference>
<dbReference type="InterPro" id="IPR013216">
    <property type="entry name" value="Methyltransf_11"/>
</dbReference>
<dbReference type="PANTHER" id="PTHR43861">
    <property type="entry name" value="TRANS-ACONITATE 2-METHYLTRANSFERASE-RELATED"/>
    <property type="match status" value="1"/>
</dbReference>
<reference evidence="2" key="1">
    <citation type="submission" date="2018-06" db="EMBL/GenBank/DDBJ databases">
        <authorList>
            <person name="Zhirakovskaya E."/>
        </authorList>
    </citation>
    <scope>NUCLEOTIDE SEQUENCE</scope>
</reference>
<proteinExistence type="predicted"/>
<protein>
    <submittedName>
        <fullName evidence="2">SAM-dependent methyltransferase</fullName>
    </submittedName>
</protein>
<dbReference type="CDD" id="cd02440">
    <property type="entry name" value="AdoMet_MTases"/>
    <property type="match status" value="1"/>
</dbReference>
<name>A0A3B0SG49_9ZZZZ</name>
<dbReference type="Gene3D" id="3.40.50.150">
    <property type="entry name" value="Vaccinia Virus protein VP39"/>
    <property type="match status" value="1"/>
</dbReference>
<keyword evidence="2" id="KW-0808">Transferase</keyword>
<dbReference type="GO" id="GO:0032259">
    <property type="term" value="P:methylation"/>
    <property type="evidence" value="ECO:0007669"/>
    <property type="project" value="UniProtKB-KW"/>
</dbReference>
<dbReference type="GO" id="GO:0008757">
    <property type="term" value="F:S-adenosylmethionine-dependent methyltransferase activity"/>
    <property type="evidence" value="ECO:0007669"/>
    <property type="project" value="InterPro"/>
</dbReference>
<dbReference type="AlphaFoldDB" id="A0A3B0SG49"/>
<sequence length="274" mass="29394">MSNEDQKEYWNDKAGEKWAANQVVLDAMLAPVTELLMEAVQTGSEERVLDIGCGTGETSKIAVDAGARVTGVDISEPMLELAKARLGDRADLSIADASEFQGEQPYDVVMSRFGVMFFDDPTAAFRNIASNLAPDGRLVFACWQEPANNGWVFVPMKAIIPLLPETPEQDPHAPGPFALADPERLRDILSEAGFNQIEIEPHSVDIVLAQNGGVEKAVEFSSQIGPAAAAMAEVDEETRLKIITALGEALAPHEINGGVALGGGIWIVKAKRAK</sequence>
<dbReference type="EMBL" id="UOEF01000397">
    <property type="protein sequence ID" value="VAW04278.1"/>
    <property type="molecule type" value="Genomic_DNA"/>
</dbReference>